<dbReference type="GO" id="GO:0005886">
    <property type="term" value="C:plasma membrane"/>
    <property type="evidence" value="ECO:0007669"/>
    <property type="project" value="UniProtKB-SubCell"/>
</dbReference>
<accession>A0A1V3WYE6</accession>
<dbReference type="Pfam" id="PF16708">
    <property type="entry name" value="LppA"/>
    <property type="match status" value="1"/>
</dbReference>
<dbReference type="Proteomes" id="UP000189229">
    <property type="component" value="Unassembled WGS sequence"/>
</dbReference>
<dbReference type="Proteomes" id="UP000188532">
    <property type="component" value="Unassembled WGS sequence"/>
</dbReference>
<dbReference type="Gene3D" id="3.30.2030.20">
    <property type="match status" value="1"/>
</dbReference>
<evidence type="ECO:0000256" key="3">
    <source>
        <dbReference type="ARBA" id="ARBA00022729"/>
    </source>
</evidence>
<keyword evidence="3" id="KW-0732">Signal</keyword>
<sequence length="101" mass="11111">MDGKRNFLPDAVAVRVSVSDVWTMIVEPGRVAAAKIGATNVQVMRDQPGDHHVWFSGPTGTFIKVGYRGNLVVYGYTGCRLPARHEVVVLAERRDNLCARS</sequence>
<dbReference type="RefSeq" id="WP_023368950.1">
    <property type="nucleotide sequence ID" value="NZ_BLYZ01000003.1"/>
</dbReference>
<evidence type="ECO:0000313" key="11">
    <source>
        <dbReference type="Proteomes" id="UP000189229"/>
    </source>
</evidence>
<evidence type="ECO:0000313" key="8">
    <source>
        <dbReference type="EMBL" id="OOK71271.1"/>
    </source>
</evidence>
<evidence type="ECO:0000256" key="6">
    <source>
        <dbReference type="ARBA" id="ARBA00023288"/>
    </source>
</evidence>
<protein>
    <recommendedName>
        <fullName evidence="13">Lipoprotein</fullName>
    </recommendedName>
</protein>
<keyword evidence="5" id="KW-0564">Palmitate</keyword>
<evidence type="ECO:0000256" key="2">
    <source>
        <dbReference type="ARBA" id="ARBA00022475"/>
    </source>
</evidence>
<dbReference type="EMBL" id="MVBM01000003">
    <property type="protein sequence ID" value="OOK75854.1"/>
    <property type="molecule type" value="Genomic_DNA"/>
</dbReference>
<evidence type="ECO:0000313" key="9">
    <source>
        <dbReference type="EMBL" id="OOK75854.1"/>
    </source>
</evidence>
<gene>
    <name evidence="8" type="ORF">BZL29_5506</name>
    <name evidence="9" type="ORF">BZL30_3953</name>
    <name evidence="7" type="ORF">NIIDMKKI_77200</name>
</gene>
<evidence type="ECO:0000313" key="10">
    <source>
        <dbReference type="Proteomes" id="UP000188532"/>
    </source>
</evidence>
<evidence type="ECO:0000313" key="7">
    <source>
        <dbReference type="EMBL" id="BCI92514.1"/>
    </source>
</evidence>
<keyword evidence="2" id="KW-1003">Cell membrane</keyword>
<dbReference type="Proteomes" id="UP000516380">
    <property type="component" value="Chromosome"/>
</dbReference>
<comment type="subcellular location">
    <subcellularLocation>
        <location evidence="1">Cell membrane</location>
        <topology evidence="1">Lipid-anchor</topology>
    </subcellularLocation>
</comment>
<evidence type="ECO:0000256" key="5">
    <source>
        <dbReference type="ARBA" id="ARBA00023139"/>
    </source>
</evidence>
<dbReference type="AlphaFoldDB" id="A0A1V3WYE6"/>
<name>A0A1V3WYE6_MYCKA</name>
<dbReference type="InterPro" id="IPR032018">
    <property type="entry name" value="LppA/LppB/LprP"/>
</dbReference>
<dbReference type="EMBL" id="MVBN01000006">
    <property type="protein sequence ID" value="OOK71271.1"/>
    <property type="molecule type" value="Genomic_DNA"/>
</dbReference>
<keyword evidence="12" id="KW-1185">Reference proteome</keyword>
<keyword evidence="4" id="KW-0472">Membrane</keyword>
<proteinExistence type="predicted"/>
<organism evidence="8 10">
    <name type="scientific">Mycobacterium kansasii</name>
    <dbReference type="NCBI Taxonomy" id="1768"/>
    <lineage>
        <taxon>Bacteria</taxon>
        <taxon>Bacillati</taxon>
        <taxon>Actinomycetota</taxon>
        <taxon>Actinomycetes</taxon>
        <taxon>Mycobacteriales</taxon>
        <taxon>Mycobacteriaceae</taxon>
        <taxon>Mycobacterium</taxon>
    </lineage>
</organism>
<evidence type="ECO:0000313" key="12">
    <source>
        <dbReference type="Proteomes" id="UP000516380"/>
    </source>
</evidence>
<reference evidence="10 11" key="1">
    <citation type="submission" date="2017-02" db="EMBL/GenBank/DDBJ databases">
        <title>Complete genome sequences of Mycobacterium kansasii strains isolated from rhesus macaques.</title>
        <authorList>
            <person name="Panda A."/>
            <person name="Nagaraj S."/>
            <person name="Zhao X."/>
            <person name="Tettelin H."/>
            <person name="Detolla L.J."/>
        </authorList>
    </citation>
    <scope>NUCLEOTIDE SEQUENCE [LARGE SCALE GENOMIC DNA]</scope>
    <source>
        <strain evidence="8 10">11-3469</strain>
        <strain evidence="9 11">11-3813</strain>
    </source>
</reference>
<dbReference type="EMBL" id="AP023343">
    <property type="protein sequence ID" value="BCI92514.1"/>
    <property type="molecule type" value="Genomic_DNA"/>
</dbReference>
<evidence type="ECO:0000256" key="4">
    <source>
        <dbReference type="ARBA" id="ARBA00023136"/>
    </source>
</evidence>
<evidence type="ECO:0000256" key="1">
    <source>
        <dbReference type="ARBA" id="ARBA00004193"/>
    </source>
</evidence>
<evidence type="ECO:0008006" key="13">
    <source>
        <dbReference type="Google" id="ProtNLM"/>
    </source>
</evidence>
<keyword evidence="6" id="KW-0449">Lipoprotein</keyword>
<reference evidence="7 12" key="2">
    <citation type="submission" date="2020-07" db="EMBL/GenBank/DDBJ databases">
        <title>Mycobacterium kansasii (former subtype) with zoonotic potential isolated from diseased indoor pet cat, Japan.</title>
        <authorList>
            <person name="Fukano H."/>
            <person name="Terazono T."/>
            <person name="Hoshino Y."/>
        </authorList>
    </citation>
    <scope>NUCLEOTIDE SEQUENCE [LARGE SCALE GENOMIC DNA]</scope>
    <source>
        <strain evidence="7 12">Kuro-I</strain>
    </source>
</reference>